<gene>
    <name evidence="1" type="ORF">CYLTODRAFT_493661</name>
</gene>
<sequence length="512" mass="57357">MASCTTVLFDADLLRLICEELRADVKANGIPRDASGKKIHPLLALSLLCPFTSDTALRELWRDIQGFNPFLYILPKHKIDDLWHPAITIPDSTWHRLNDYAAHVRTFTCGPKSRERYATSFYIRLAEHLHGGENLFPALQRLRMDPTFAIDPAAYLLLYPHPESARLSAVELVLTPDDKAEVVSGAVGAKPFSGLHELCFVSAKKGIFDNVTTPFSSICSASLLPRTLRVLKITTHTIDMDFFHSLSGLRALDTLVIRFSAASTRIDHKEAIPGAFGALQALDLCANVSDAQQVIQCLPQYVLQTFGLVLIAPSPADMKRIFGIHQDLQRRFALTSLSLSYPTFALEKDRQALAIFKPILSMPSLRFMKYDVGTALPLTPTFLTEAEWPMLADLDISTSSYITYLVLPVLIDKCRELQRLKIPLDWPADATLYGDPKFLGWSYHLKTLDMGASPVIHKARVASYLDGIYPRLVELKGGEDCADVKESVLACQRARDQFLRREEEEWLTRLVS</sequence>
<dbReference type="EMBL" id="KN880676">
    <property type="protein sequence ID" value="KIY63730.1"/>
    <property type="molecule type" value="Genomic_DNA"/>
</dbReference>
<protein>
    <recommendedName>
        <fullName evidence="3">F-box domain-containing protein</fullName>
    </recommendedName>
</protein>
<proteinExistence type="predicted"/>
<dbReference type="STRING" id="1314674.A0A0D7B0L1"/>
<keyword evidence="2" id="KW-1185">Reference proteome</keyword>
<organism evidence="1 2">
    <name type="scientific">Cylindrobasidium torrendii FP15055 ss-10</name>
    <dbReference type="NCBI Taxonomy" id="1314674"/>
    <lineage>
        <taxon>Eukaryota</taxon>
        <taxon>Fungi</taxon>
        <taxon>Dikarya</taxon>
        <taxon>Basidiomycota</taxon>
        <taxon>Agaricomycotina</taxon>
        <taxon>Agaricomycetes</taxon>
        <taxon>Agaricomycetidae</taxon>
        <taxon>Agaricales</taxon>
        <taxon>Marasmiineae</taxon>
        <taxon>Physalacriaceae</taxon>
        <taxon>Cylindrobasidium</taxon>
    </lineage>
</organism>
<reference evidence="1 2" key="1">
    <citation type="journal article" date="2015" name="Fungal Genet. Biol.">
        <title>Evolution of novel wood decay mechanisms in Agaricales revealed by the genome sequences of Fistulina hepatica and Cylindrobasidium torrendii.</title>
        <authorList>
            <person name="Floudas D."/>
            <person name="Held B.W."/>
            <person name="Riley R."/>
            <person name="Nagy L.G."/>
            <person name="Koehler G."/>
            <person name="Ransdell A.S."/>
            <person name="Younus H."/>
            <person name="Chow J."/>
            <person name="Chiniquy J."/>
            <person name="Lipzen A."/>
            <person name="Tritt A."/>
            <person name="Sun H."/>
            <person name="Haridas S."/>
            <person name="LaButti K."/>
            <person name="Ohm R.A."/>
            <person name="Kues U."/>
            <person name="Blanchette R.A."/>
            <person name="Grigoriev I.V."/>
            <person name="Minto R.E."/>
            <person name="Hibbett D.S."/>
        </authorList>
    </citation>
    <scope>NUCLEOTIDE SEQUENCE [LARGE SCALE GENOMIC DNA]</scope>
    <source>
        <strain evidence="1 2">FP15055 ss-10</strain>
    </source>
</reference>
<evidence type="ECO:0008006" key="3">
    <source>
        <dbReference type="Google" id="ProtNLM"/>
    </source>
</evidence>
<evidence type="ECO:0000313" key="2">
    <source>
        <dbReference type="Proteomes" id="UP000054007"/>
    </source>
</evidence>
<accession>A0A0D7B0L1</accession>
<evidence type="ECO:0000313" key="1">
    <source>
        <dbReference type="EMBL" id="KIY63730.1"/>
    </source>
</evidence>
<name>A0A0D7B0L1_9AGAR</name>
<dbReference type="OrthoDB" id="2631350at2759"/>
<dbReference type="AlphaFoldDB" id="A0A0D7B0L1"/>
<dbReference type="Proteomes" id="UP000054007">
    <property type="component" value="Unassembled WGS sequence"/>
</dbReference>